<dbReference type="Proteomes" id="UP000887116">
    <property type="component" value="Unassembled WGS sequence"/>
</dbReference>
<protein>
    <submittedName>
        <fullName evidence="1">Chitin-binding type-4 domain-containing protein</fullName>
    </submittedName>
</protein>
<reference evidence="1" key="1">
    <citation type="submission" date="2020-07" db="EMBL/GenBank/DDBJ databases">
        <title>Multicomponent nature underlies the extraordinary mechanical properties of spider dragline silk.</title>
        <authorList>
            <person name="Kono N."/>
            <person name="Nakamura H."/>
            <person name="Mori M."/>
            <person name="Yoshida Y."/>
            <person name="Ohtoshi R."/>
            <person name="Malay A.D."/>
            <person name="Moran D.A.P."/>
            <person name="Tomita M."/>
            <person name="Numata K."/>
            <person name="Arakawa K."/>
        </authorList>
    </citation>
    <scope>NUCLEOTIDE SEQUENCE</scope>
</reference>
<dbReference type="AlphaFoldDB" id="A0A8X6KWV4"/>
<dbReference type="OrthoDB" id="64893at2759"/>
<dbReference type="EMBL" id="BMAO01013223">
    <property type="protein sequence ID" value="GFQ87076.1"/>
    <property type="molecule type" value="Genomic_DNA"/>
</dbReference>
<accession>A0A8X6KWV4</accession>
<keyword evidence="2" id="KW-1185">Reference proteome</keyword>
<evidence type="ECO:0000313" key="2">
    <source>
        <dbReference type="Proteomes" id="UP000887116"/>
    </source>
</evidence>
<organism evidence="1 2">
    <name type="scientific">Trichonephila clavata</name>
    <name type="common">Joro spider</name>
    <name type="synonym">Nephila clavata</name>
    <dbReference type="NCBI Taxonomy" id="2740835"/>
    <lineage>
        <taxon>Eukaryota</taxon>
        <taxon>Metazoa</taxon>
        <taxon>Ecdysozoa</taxon>
        <taxon>Arthropoda</taxon>
        <taxon>Chelicerata</taxon>
        <taxon>Arachnida</taxon>
        <taxon>Araneae</taxon>
        <taxon>Araneomorphae</taxon>
        <taxon>Entelegynae</taxon>
        <taxon>Araneoidea</taxon>
        <taxon>Nephilidae</taxon>
        <taxon>Trichonephila</taxon>
    </lineage>
</organism>
<sequence length="98" mass="11051">MSGPQVESHGRMVEPPARNTMWRMDFFTPENYDDTELFCGGLKVTHEDNGGKCGYVETGTICQHPDLTNWWKLYFWGDRPDIPAGKSAGCVIEIVSQP</sequence>
<comment type="caution">
    <text evidence="1">The sequence shown here is derived from an EMBL/GenBank/DDBJ whole genome shotgun (WGS) entry which is preliminary data.</text>
</comment>
<evidence type="ECO:0000313" key="1">
    <source>
        <dbReference type="EMBL" id="GFQ87076.1"/>
    </source>
</evidence>
<gene>
    <name evidence="1" type="primary">NCL1_21749</name>
    <name evidence="1" type="ORF">TNCT_606461</name>
</gene>
<proteinExistence type="predicted"/>
<name>A0A8X6KWV4_TRICU</name>